<feature type="transmembrane region" description="Helical" evidence="2">
    <location>
        <begin position="93"/>
        <end position="113"/>
    </location>
</feature>
<evidence type="ECO:0000313" key="3">
    <source>
        <dbReference type="EMBL" id="MBW0529710.1"/>
    </source>
</evidence>
<keyword evidence="2" id="KW-0472">Membrane</keyword>
<dbReference type="EMBL" id="AVOT02035369">
    <property type="protein sequence ID" value="MBW0529710.1"/>
    <property type="molecule type" value="Genomic_DNA"/>
</dbReference>
<reference evidence="3" key="1">
    <citation type="submission" date="2021-03" db="EMBL/GenBank/DDBJ databases">
        <title>Draft genome sequence of rust myrtle Austropuccinia psidii MF-1, a brazilian biotype.</title>
        <authorList>
            <person name="Quecine M.C."/>
            <person name="Pachon D.M.R."/>
            <person name="Bonatelli M.L."/>
            <person name="Correr F.H."/>
            <person name="Franceschini L.M."/>
            <person name="Leite T.F."/>
            <person name="Margarido G.R.A."/>
            <person name="Almeida C.A."/>
            <person name="Ferrarezi J.A."/>
            <person name="Labate C.A."/>
        </authorList>
    </citation>
    <scope>NUCLEOTIDE SEQUENCE</scope>
    <source>
        <strain evidence="3">MF-1</strain>
    </source>
</reference>
<feature type="compositionally biased region" description="Polar residues" evidence="1">
    <location>
        <begin position="76"/>
        <end position="85"/>
    </location>
</feature>
<feature type="compositionally biased region" description="Basic and acidic residues" evidence="1">
    <location>
        <begin position="61"/>
        <end position="75"/>
    </location>
</feature>
<dbReference type="AlphaFoldDB" id="A0A9Q3EUG6"/>
<keyword evidence="2" id="KW-1133">Transmembrane helix</keyword>
<comment type="caution">
    <text evidence="3">The sequence shown here is derived from an EMBL/GenBank/DDBJ whole genome shotgun (WGS) entry which is preliminary data.</text>
</comment>
<dbReference type="Proteomes" id="UP000765509">
    <property type="component" value="Unassembled WGS sequence"/>
</dbReference>
<sequence>MEICTCPSCRKYTITSSNGKNHQGLFVDHSTQIRHWAKALAKEDENFINNQFTQISLNDPNERSRTYSITDKEPHSNTQESKSYNNDSSMSNIIILVLQFIMWLYLVCGLSRYNCRKARDMILNIIQLISQKAIKHNSLLSRVPCDIRTISKRLKLEFPLEEQVFCQKCYSLYDIEITPEECTYQTTIASNKCYNDLFHPHKIHPFPQICFSSTTCNSKHRYVEGGQIRLSGQPRLRISQSIHSWIDWFLNIPGIEAGIDQWILQLASNTNLAVSDIAQARIWKDLFSRSSNETLELGFGLFVDWFNPQGNRISGKQVSMGIIVLHCFNLQPREQFKPKYTCLAGLIPSPNQPDMVTISNVFKPLIDELLELNSGVKIVTPKYCNGRKVVVKLVGLIGDIVATHMVEGFVSHLEKHFCSWCELQDNKRVDLKLGNPRQRRMVLSASHQWNGARKPRLQENFAKKNGIQWSELNRLPYWDPASNIALGVLHNWYEGVLQHHVHYQWGFDSAILQHEWSQSDVSGSESNEEMVDEFLSEDNEGFANQSYLSEEIIKKIRKRLREVVVPKGISHIPVVLCTAQSGKLKANEWSVFFQVYLCLVILDIFWDLGPKDQLLLVNIGALIQCTEIVGARSVTPQDAQLFDQQYSVYQRTSNVLFPHIRITPNHHYAMHIPEQLLRWGPLNGISEYGGERLVGLLQKLKTNSLNSSSEKTIMKKFGQLQKLQQVEPELQKEFTNKCESSSTRKKALDDSSYLELLRHLQKEQPQLRDYRDLPHPPHSQVLTNFAIEHLHLSWRFGMKLSRHSPNNLIFVKKGKSDIQFAQIAHILDLVNNDIHKGPILMVRWFEPVQDYEVGFEGLDDFLVAWKVKHLKKIHTLGFVLLSKVLGLGAYLTMSAWSLGCKDVTMLAYPIDNSFSSKLNQSLFIRHII</sequence>
<dbReference type="OrthoDB" id="2506519at2759"/>
<dbReference type="InterPro" id="IPR004242">
    <property type="entry name" value="Transposase_21"/>
</dbReference>
<dbReference type="Pfam" id="PF02992">
    <property type="entry name" value="Transposase_21"/>
    <property type="match status" value="1"/>
</dbReference>
<evidence type="ECO:0000256" key="2">
    <source>
        <dbReference type="SAM" id="Phobius"/>
    </source>
</evidence>
<dbReference type="PANTHER" id="PTHR46579:SF1">
    <property type="entry name" value="F5_8 TYPE C DOMAIN-CONTAINING PROTEIN"/>
    <property type="match status" value="1"/>
</dbReference>
<feature type="region of interest" description="Disordered" evidence="1">
    <location>
        <begin position="61"/>
        <end position="85"/>
    </location>
</feature>
<dbReference type="PANTHER" id="PTHR46579">
    <property type="entry name" value="F5/8 TYPE C DOMAIN-CONTAINING PROTEIN-RELATED"/>
    <property type="match status" value="1"/>
</dbReference>
<evidence type="ECO:0000256" key="1">
    <source>
        <dbReference type="SAM" id="MobiDB-lite"/>
    </source>
</evidence>
<proteinExistence type="predicted"/>
<evidence type="ECO:0000313" key="4">
    <source>
        <dbReference type="Proteomes" id="UP000765509"/>
    </source>
</evidence>
<accession>A0A9Q3EUG6</accession>
<keyword evidence="2" id="KW-0812">Transmembrane</keyword>
<protein>
    <recommendedName>
        <fullName evidence="5">Transposase domain-containing protein</fullName>
    </recommendedName>
</protein>
<keyword evidence="4" id="KW-1185">Reference proteome</keyword>
<organism evidence="3 4">
    <name type="scientific">Austropuccinia psidii MF-1</name>
    <dbReference type="NCBI Taxonomy" id="1389203"/>
    <lineage>
        <taxon>Eukaryota</taxon>
        <taxon>Fungi</taxon>
        <taxon>Dikarya</taxon>
        <taxon>Basidiomycota</taxon>
        <taxon>Pucciniomycotina</taxon>
        <taxon>Pucciniomycetes</taxon>
        <taxon>Pucciniales</taxon>
        <taxon>Sphaerophragmiaceae</taxon>
        <taxon>Austropuccinia</taxon>
    </lineage>
</organism>
<gene>
    <name evidence="3" type="ORF">O181_069425</name>
</gene>
<name>A0A9Q3EUG6_9BASI</name>
<evidence type="ECO:0008006" key="5">
    <source>
        <dbReference type="Google" id="ProtNLM"/>
    </source>
</evidence>